<evidence type="ECO:0000313" key="5">
    <source>
        <dbReference type="EMBL" id="GIH08936.1"/>
    </source>
</evidence>
<dbReference type="InterPro" id="IPR001633">
    <property type="entry name" value="EAL_dom"/>
</dbReference>
<feature type="transmembrane region" description="Helical" evidence="2">
    <location>
        <begin position="49"/>
        <end position="71"/>
    </location>
</feature>
<dbReference type="SMART" id="SM00267">
    <property type="entry name" value="GGDEF"/>
    <property type="match status" value="1"/>
</dbReference>
<feature type="transmembrane region" description="Helical" evidence="2">
    <location>
        <begin position="119"/>
        <end position="139"/>
    </location>
</feature>
<keyword evidence="6" id="KW-1185">Reference proteome</keyword>
<dbReference type="Pfam" id="PF00990">
    <property type="entry name" value="GGDEF"/>
    <property type="match status" value="1"/>
</dbReference>
<dbReference type="EMBL" id="BONY01000058">
    <property type="protein sequence ID" value="GIH08936.1"/>
    <property type="molecule type" value="Genomic_DNA"/>
</dbReference>
<gene>
    <name evidence="5" type="ORF">Rhe02_70030</name>
</gene>
<keyword evidence="2" id="KW-0472">Membrane</keyword>
<organism evidence="5 6">
    <name type="scientific">Rhizocola hellebori</name>
    <dbReference type="NCBI Taxonomy" id="1392758"/>
    <lineage>
        <taxon>Bacteria</taxon>
        <taxon>Bacillati</taxon>
        <taxon>Actinomycetota</taxon>
        <taxon>Actinomycetes</taxon>
        <taxon>Micromonosporales</taxon>
        <taxon>Micromonosporaceae</taxon>
        <taxon>Rhizocola</taxon>
    </lineage>
</organism>
<feature type="region of interest" description="Disordered" evidence="1">
    <location>
        <begin position="808"/>
        <end position="837"/>
    </location>
</feature>
<dbReference type="PROSITE" id="PS50883">
    <property type="entry name" value="EAL"/>
    <property type="match status" value="1"/>
</dbReference>
<dbReference type="PROSITE" id="PS50887">
    <property type="entry name" value="GGDEF"/>
    <property type="match status" value="1"/>
</dbReference>
<dbReference type="Pfam" id="PF00563">
    <property type="entry name" value="EAL"/>
    <property type="match status" value="1"/>
</dbReference>
<dbReference type="AlphaFoldDB" id="A0A8J3VKC3"/>
<dbReference type="CDD" id="cd01949">
    <property type="entry name" value="GGDEF"/>
    <property type="match status" value="1"/>
</dbReference>
<reference evidence="5" key="1">
    <citation type="submission" date="2021-01" db="EMBL/GenBank/DDBJ databases">
        <title>Whole genome shotgun sequence of Rhizocola hellebori NBRC 109834.</title>
        <authorList>
            <person name="Komaki H."/>
            <person name="Tamura T."/>
        </authorList>
    </citation>
    <scope>NUCLEOTIDE SEQUENCE</scope>
    <source>
        <strain evidence="5">NBRC 109834</strain>
    </source>
</reference>
<dbReference type="SMART" id="SM00052">
    <property type="entry name" value="EAL"/>
    <property type="match status" value="1"/>
</dbReference>
<dbReference type="InterPro" id="IPR050706">
    <property type="entry name" value="Cyclic-di-GMP_PDE-like"/>
</dbReference>
<evidence type="ECO:0000256" key="1">
    <source>
        <dbReference type="SAM" id="MobiDB-lite"/>
    </source>
</evidence>
<dbReference type="PANTHER" id="PTHR33121">
    <property type="entry name" value="CYCLIC DI-GMP PHOSPHODIESTERASE PDEF"/>
    <property type="match status" value="1"/>
</dbReference>
<dbReference type="PANTHER" id="PTHR33121:SF70">
    <property type="entry name" value="SIGNALING PROTEIN YKOW"/>
    <property type="match status" value="1"/>
</dbReference>
<evidence type="ECO:0008006" key="7">
    <source>
        <dbReference type="Google" id="ProtNLM"/>
    </source>
</evidence>
<dbReference type="SUPFAM" id="SSF55073">
    <property type="entry name" value="Nucleotide cyclase"/>
    <property type="match status" value="1"/>
</dbReference>
<proteinExistence type="predicted"/>
<sequence length="837" mass="90299">MGSASATHDETETDRALSRLVGLVVVTASVVLGYMGFRFIGESLDTKRALIVAALVMLVTVSSLTSVRVRVRSTMVGTSWTEVAILVSVVVVPEPFAVASVFAGSLITKLIRRTQPMKVAFGAAKDTITSFCAAMVLAATGMPDIKAPRDLIPYALAFLAIMVADDLISIPVVALATRTSIREIFSSDLDIRLLFNLVRFAISVLALFVLQREPLLVIAIAPLALSLHLTYQGRTRARAERMAWQQLAESTDSFNSVHMETVLNTAVNKGSRLFSADQIEVETWVDGANLVIRGNSKEIAYLGPPDRKGYDPTTTAIVPLIVDADGSRIGELRLRFRAPVKLSEREQFTLRAFAGALCTAIRNAASFTQLGVLADKHEHDAMHDPLTGLPNRRLLAVEAASALEGREEKSGIPALLLLDLNHFKDINDALGHSAGDQVLVAIASRLRAAAGGDALVTRLGGDEFAVLYRDLPAPALAMHRSAALLAVLREPVEVDGMPLTVSASAGVATAPTIGGFVELMRRADIAMYQAKRTRSPVTAYEPESDTADRAGLTVAGMLPRAVAEKEFTLEFQPIVNLIDGKPIGAEALARWQHPDRGSVDPRSFLDPIEKSGLLTAFTDAVLDQALDAAKQWKEAGFNWPVAVNISPRSLLDRRLPLLVSARLSDHGLTGADLMLEITEAQTLSQLDIVDKVLAELRELGCALALDDFGTGFSSISVLPRVPMIQEIKIDRSFVNEMEHTPKAAAVVRGTVELARGLELLVVAEGVERESQRRMLWELGCTAGQGHLFAKPMPLSKIMRLPATLAEPLHDPGSVVQMPTQRRPGRSARPGRVSDSNP</sequence>
<feature type="transmembrane region" description="Helical" evidence="2">
    <location>
        <begin position="151"/>
        <end position="177"/>
    </location>
</feature>
<dbReference type="InterPro" id="IPR029787">
    <property type="entry name" value="Nucleotide_cyclase"/>
</dbReference>
<feature type="transmembrane region" description="Helical" evidence="2">
    <location>
        <begin position="83"/>
        <end position="107"/>
    </location>
</feature>
<dbReference type="InterPro" id="IPR000160">
    <property type="entry name" value="GGDEF_dom"/>
</dbReference>
<accession>A0A8J3VKC3</accession>
<feature type="transmembrane region" description="Helical" evidence="2">
    <location>
        <begin position="20"/>
        <end position="37"/>
    </location>
</feature>
<keyword evidence="2" id="KW-0812">Transmembrane</keyword>
<evidence type="ECO:0000313" key="6">
    <source>
        <dbReference type="Proteomes" id="UP000612899"/>
    </source>
</evidence>
<protein>
    <recommendedName>
        <fullName evidence="7">EAL domain-containing protein</fullName>
    </recommendedName>
</protein>
<dbReference type="SUPFAM" id="SSF141868">
    <property type="entry name" value="EAL domain-like"/>
    <property type="match status" value="1"/>
</dbReference>
<dbReference type="Gene3D" id="3.30.70.270">
    <property type="match status" value="1"/>
</dbReference>
<dbReference type="RefSeq" id="WP_239124243.1">
    <property type="nucleotide sequence ID" value="NZ_BONY01000058.1"/>
</dbReference>
<dbReference type="InterPro" id="IPR043128">
    <property type="entry name" value="Rev_trsase/Diguanyl_cyclase"/>
</dbReference>
<keyword evidence="2" id="KW-1133">Transmembrane helix</keyword>
<dbReference type="Gene3D" id="3.20.20.450">
    <property type="entry name" value="EAL domain"/>
    <property type="match status" value="1"/>
</dbReference>
<evidence type="ECO:0000259" key="3">
    <source>
        <dbReference type="PROSITE" id="PS50883"/>
    </source>
</evidence>
<evidence type="ECO:0000259" key="4">
    <source>
        <dbReference type="PROSITE" id="PS50887"/>
    </source>
</evidence>
<dbReference type="CDD" id="cd01948">
    <property type="entry name" value="EAL"/>
    <property type="match status" value="1"/>
</dbReference>
<feature type="transmembrane region" description="Helical" evidence="2">
    <location>
        <begin position="189"/>
        <end position="209"/>
    </location>
</feature>
<dbReference type="GO" id="GO:0071111">
    <property type="term" value="F:cyclic-guanylate-specific phosphodiesterase activity"/>
    <property type="evidence" value="ECO:0007669"/>
    <property type="project" value="InterPro"/>
</dbReference>
<dbReference type="NCBIfam" id="TIGR00254">
    <property type="entry name" value="GGDEF"/>
    <property type="match status" value="1"/>
</dbReference>
<dbReference type="SUPFAM" id="SSF55781">
    <property type="entry name" value="GAF domain-like"/>
    <property type="match status" value="1"/>
</dbReference>
<dbReference type="InterPro" id="IPR035919">
    <property type="entry name" value="EAL_sf"/>
</dbReference>
<evidence type="ECO:0000256" key="2">
    <source>
        <dbReference type="SAM" id="Phobius"/>
    </source>
</evidence>
<dbReference type="Proteomes" id="UP000612899">
    <property type="component" value="Unassembled WGS sequence"/>
</dbReference>
<comment type="caution">
    <text evidence="5">The sequence shown here is derived from an EMBL/GenBank/DDBJ whole genome shotgun (WGS) entry which is preliminary data.</text>
</comment>
<feature type="domain" description="EAL" evidence="3">
    <location>
        <begin position="551"/>
        <end position="805"/>
    </location>
</feature>
<name>A0A8J3VKC3_9ACTN</name>
<feature type="domain" description="GGDEF" evidence="4">
    <location>
        <begin position="411"/>
        <end position="542"/>
    </location>
</feature>